<proteinExistence type="predicted"/>
<keyword evidence="2" id="KW-1133">Transmembrane helix</keyword>
<feature type="transmembrane region" description="Helical" evidence="2">
    <location>
        <begin position="241"/>
        <end position="259"/>
    </location>
</feature>
<reference evidence="4 5" key="1">
    <citation type="submission" date="2016-10" db="EMBL/GenBank/DDBJ databases">
        <authorList>
            <person name="de Groot N.N."/>
        </authorList>
    </citation>
    <scope>NUCLEOTIDE SEQUENCE [LARGE SCALE GENOMIC DNA]</scope>
    <source>
        <strain evidence="4 5">DSM 43941</strain>
    </source>
</reference>
<dbReference type="Proteomes" id="UP000198688">
    <property type="component" value="Chromosome I"/>
</dbReference>
<evidence type="ECO:0000256" key="1">
    <source>
        <dbReference type="SAM" id="MobiDB-lite"/>
    </source>
</evidence>
<sequence>MTIRYEPVHFTIVAIDVAGSGGRDDQLLLQMRADLRRMVGDALLDQGLDPADVSMEDLGDGVRLIVPASVTPARLLDPFVTRLGAALRAHRKIMADAARLRLRVAVHMGLLHRDNGGWAGEPLVHIARLLDAPAVRQVIGTGQVDLAVIVSGDVYDKVVRHGYGLDDSSYRKATIAVKETRTVAWLCAPGHSAPPGLEPTPEPPSAVTPSAVARVRRRSSPGRFRQAFGTRRGVRGFGRRLAVTSGGLLSGAALAVVALRLGAPVALAVVAPALPGVLWALAGTYAGWAPGHRLHRPEVTVTFRVGDLFDEDAHLVVGFTDTFDTSVTGDRIINSASVQGQLLTRLFDGDQRRLDRELAQALARHTPTGSERRDAKRLGKLVRYPLGTVAVLGAPDRHVFATAYSRMGNDLVPQSGVDDLWRSLSALWDAVYERGQRAPLAMPVVGSGAARIDQLSPQSLLKLVLISFVARSRQSLICRELRIVVHPGDLGAIDLPEIRRFLKGL</sequence>
<feature type="transmembrane region" description="Helical" evidence="2">
    <location>
        <begin position="265"/>
        <end position="288"/>
    </location>
</feature>
<feature type="compositionally biased region" description="Pro residues" evidence="1">
    <location>
        <begin position="196"/>
        <end position="206"/>
    </location>
</feature>
<dbReference type="EMBL" id="LT629758">
    <property type="protein sequence ID" value="SDT15899.1"/>
    <property type="molecule type" value="Genomic_DNA"/>
</dbReference>
<evidence type="ECO:0000313" key="4">
    <source>
        <dbReference type="EMBL" id="SDT15899.1"/>
    </source>
</evidence>
<dbReference type="STRING" id="113562.SAMN04489716_2689"/>
<protein>
    <recommendedName>
        <fullName evidence="3">Thoeris protein ThsA Macro domain-containing protein</fullName>
    </recommendedName>
</protein>
<dbReference type="InterPro" id="IPR045535">
    <property type="entry name" value="ThsA_Macro"/>
</dbReference>
<accession>A0A1H1Y3U6</accession>
<keyword evidence="5" id="KW-1185">Reference proteome</keyword>
<evidence type="ECO:0000259" key="3">
    <source>
        <dbReference type="Pfam" id="PF20016"/>
    </source>
</evidence>
<gene>
    <name evidence="4" type="ORF">SAMN04489716_2689</name>
</gene>
<evidence type="ECO:0000256" key="2">
    <source>
        <dbReference type="SAM" id="Phobius"/>
    </source>
</evidence>
<feature type="region of interest" description="Disordered" evidence="1">
    <location>
        <begin position="193"/>
        <end position="212"/>
    </location>
</feature>
<dbReference type="Pfam" id="PF20016">
    <property type="entry name" value="ThsA_Macro"/>
    <property type="match status" value="1"/>
</dbReference>
<dbReference type="RefSeq" id="WP_197686216.1">
    <property type="nucleotide sequence ID" value="NZ_BOMJ01000036.1"/>
</dbReference>
<feature type="domain" description="Thoeris protein ThsA Macro" evidence="3">
    <location>
        <begin position="301"/>
        <end position="486"/>
    </location>
</feature>
<keyword evidence="2" id="KW-0472">Membrane</keyword>
<dbReference type="AlphaFoldDB" id="A0A1H1Y3U6"/>
<organism evidence="4 5">
    <name type="scientific">Actinoplanes derwentensis</name>
    <dbReference type="NCBI Taxonomy" id="113562"/>
    <lineage>
        <taxon>Bacteria</taxon>
        <taxon>Bacillati</taxon>
        <taxon>Actinomycetota</taxon>
        <taxon>Actinomycetes</taxon>
        <taxon>Micromonosporales</taxon>
        <taxon>Micromonosporaceae</taxon>
        <taxon>Actinoplanes</taxon>
    </lineage>
</organism>
<keyword evidence="2" id="KW-0812">Transmembrane</keyword>
<evidence type="ECO:0000313" key="5">
    <source>
        <dbReference type="Proteomes" id="UP000198688"/>
    </source>
</evidence>
<name>A0A1H1Y3U6_9ACTN</name>